<feature type="region of interest" description="Disordered" evidence="2">
    <location>
        <begin position="1"/>
        <end position="24"/>
    </location>
</feature>
<feature type="compositionally biased region" description="Basic and acidic residues" evidence="2">
    <location>
        <begin position="1"/>
        <end position="12"/>
    </location>
</feature>
<dbReference type="Pfam" id="PF00656">
    <property type="entry name" value="Peptidase_C14"/>
    <property type="match status" value="1"/>
</dbReference>
<dbReference type="GO" id="GO:0004197">
    <property type="term" value="F:cysteine-type endopeptidase activity"/>
    <property type="evidence" value="ECO:0007669"/>
    <property type="project" value="InterPro"/>
</dbReference>
<evidence type="ECO:0000313" key="4">
    <source>
        <dbReference type="EMBL" id="PBK72054.1"/>
    </source>
</evidence>
<evidence type="ECO:0000259" key="3">
    <source>
        <dbReference type="Pfam" id="PF00656"/>
    </source>
</evidence>
<dbReference type="GO" id="GO:0005737">
    <property type="term" value="C:cytoplasm"/>
    <property type="evidence" value="ECO:0007669"/>
    <property type="project" value="TreeGrafter"/>
</dbReference>
<reference evidence="5" key="1">
    <citation type="journal article" date="2017" name="Nat. Ecol. Evol.">
        <title>Genome expansion and lineage-specific genetic innovations in the forest pathogenic fungi Armillaria.</title>
        <authorList>
            <person name="Sipos G."/>
            <person name="Prasanna A.N."/>
            <person name="Walter M.C."/>
            <person name="O'Connor E."/>
            <person name="Balint B."/>
            <person name="Krizsan K."/>
            <person name="Kiss B."/>
            <person name="Hess J."/>
            <person name="Varga T."/>
            <person name="Slot J."/>
            <person name="Riley R."/>
            <person name="Boka B."/>
            <person name="Rigling D."/>
            <person name="Barry K."/>
            <person name="Lee J."/>
            <person name="Mihaltcheva S."/>
            <person name="LaButti K."/>
            <person name="Lipzen A."/>
            <person name="Waldron R."/>
            <person name="Moloney N.M."/>
            <person name="Sperisen C."/>
            <person name="Kredics L."/>
            <person name="Vagvoelgyi C."/>
            <person name="Patrignani A."/>
            <person name="Fitzpatrick D."/>
            <person name="Nagy I."/>
            <person name="Doyle S."/>
            <person name="Anderson J.B."/>
            <person name="Grigoriev I.V."/>
            <person name="Gueldener U."/>
            <person name="Muensterkoetter M."/>
            <person name="Nagy L.G."/>
        </authorList>
    </citation>
    <scope>NUCLEOTIDE SEQUENCE [LARGE SCALE GENOMIC DNA]</scope>
    <source>
        <strain evidence="5">28-4</strain>
    </source>
</reference>
<protein>
    <recommendedName>
        <fullName evidence="3">Peptidase C14 caspase domain-containing protein</fullName>
    </recommendedName>
</protein>
<dbReference type="PANTHER" id="PTHR48104">
    <property type="entry name" value="METACASPASE-4"/>
    <property type="match status" value="1"/>
</dbReference>
<evidence type="ECO:0000256" key="1">
    <source>
        <dbReference type="ARBA" id="ARBA00009005"/>
    </source>
</evidence>
<dbReference type="Proteomes" id="UP000218334">
    <property type="component" value="Unassembled WGS sequence"/>
</dbReference>
<dbReference type="EMBL" id="KZ293422">
    <property type="protein sequence ID" value="PBK72054.1"/>
    <property type="molecule type" value="Genomic_DNA"/>
</dbReference>
<keyword evidence="5" id="KW-1185">Reference proteome</keyword>
<organism evidence="4 5">
    <name type="scientific">Armillaria solidipes</name>
    <dbReference type="NCBI Taxonomy" id="1076256"/>
    <lineage>
        <taxon>Eukaryota</taxon>
        <taxon>Fungi</taxon>
        <taxon>Dikarya</taxon>
        <taxon>Basidiomycota</taxon>
        <taxon>Agaricomycotina</taxon>
        <taxon>Agaricomycetes</taxon>
        <taxon>Agaricomycetidae</taxon>
        <taxon>Agaricales</taxon>
        <taxon>Marasmiineae</taxon>
        <taxon>Physalacriaceae</taxon>
        <taxon>Armillaria</taxon>
    </lineage>
</organism>
<gene>
    <name evidence="4" type="ORF">ARMSODRAFT_953742</name>
</gene>
<dbReference type="InterPro" id="IPR050452">
    <property type="entry name" value="Metacaspase"/>
</dbReference>
<comment type="similarity">
    <text evidence="1">Belongs to the peptidase C14B family.</text>
</comment>
<dbReference type="Gene3D" id="3.40.50.1460">
    <property type="match status" value="1"/>
</dbReference>
<sequence length="420" mass="47023">MSVLKRNLDRQPRGAGPHSDSPALLEDTDMELQHLEELEKRLALSYGMAPPEGIDSEAVLKEAIRRTGTPGGRFRNAFLYVLRKVNFLSSSSDDVDALRRLCYLRSNPQSDSQLVLAPGNSYHVEASRFWAVLIGIDAYQTNPLHGCVSDASLMRKFLIEDVGVPVHRIQCLLGFENSTPGGPQIPSRANIVNALRSLIDNPEIERNDNIIVYYAGHGASYSCSEHFSTAESGCQTGSCPIHALCPIDRDTMDSNEHWIPDISERELNVLLTQISLAKGHHITFITDCCYASSFDRQGQDSAIRTTRPTFHSDVNDMLRAADRNLKHLPRYQSVLSKDWHPDTSSHVHLAPCQDYQYARETAGKDGVYSGVMTKILLNVLPGAWRKRSTYVELIDLLNQSYSQTPIIVGDHMCEPIWYRV</sequence>
<dbReference type="GO" id="GO:0006508">
    <property type="term" value="P:proteolysis"/>
    <property type="evidence" value="ECO:0007669"/>
    <property type="project" value="InterPro"/>
</dbReference>
<feature type="domain" description="Peptidase C14 caspase" evidence="3">
    <location>
        <begin position="130"/>
        <end position="377"/>
    </location>
</feature>
<dbReference type="PANTHER" id="PTHR48104:SF30">
    <property type="entry name" value="METACASPASE-1"/>
    <property type="match status" value="1"/>
</dbReference>
<evidence type="ECO:0000256" key="2">
    <source>
        <dbReference type="SAM" id="MobiDB-lite"/>
    </source>
</evidence>
<name>A0A2H3BSY7_9AGAR</name>
<dbReference type="InterPro" id="IPR011600">
    <property type="entry name" value="Pept_C14_caspase"/>
</dbReference>
<evidence type="ECO:0000313" key="5">
    <source>
        <dbReference type="Proteomes" id="UP000218334"/>
    </source>
</evidence>
<accession>A0A2H3BSY7</accession>
<dbReference type="AlphaFoldDB" id="A0A2H3BSY7"/>
<proteinExistence type="inferred from homology"/>